<dbReference type="GO" id="GO:0016747">
    <property type="term" value="F:acyltransferase activity, transferring groups other than amino-acyl groups"/>
    <property type="evidence" value="ECO:0007669"/>
    <property type="project" value="InterPro"/>
</dbReference>
<dbReference type="InterPro" id="IPR050879">
    <property type="entry name" value="Acyltransferase_3"/>
</dbReference>
<dbReference type="EMBL" id="JACRAF010000005">
    <property type="protein sequence ID" value="MBI4920422.1"/>
    <property type="molecule type" value="Genomic_DNA"/>
</dbReference>
<keyword evidence="4" id="KW-0012">Acyltransferase</keyword>
<dbReference type="PANTHER" id="PTHR23028:SF53">
    <property type="entry name" value="ACYL_TRANSF_3 DOMAIN-CONTAINING PROTEIN"/>
    <property type="match status" value="1"/>
</dbReference>
<keyword evidence="4" id="KW-0808">Transferase</keyword>
<evidence type="ECO:0000259" key="3">
    <source>
        <dbReference type="Pfam" id="PF19040"/>
    </source>
</evidence>
<feature type="domain" description="Acyltransferase 3" evidence="2">
    <location>
        <begin position="18"/>
        <end position="333"/>
    </location>
</feature>
<dbReference type="GO" id="GO:0009103">
    <property type="term" value="P:lipopolysaccharide biosynthetic process"/>
    <property type="evidence" value="ECO:0007669"/>
    <property type="project" value="TreeGrafter"/>
</dbReference>
<feature type="transmembrane region" description="Helical" evidence="1">
    <location>
        <begin position="255"/>
        <end position="274"/>
    </location>
</feature>
<feature type="transmembrane region" description="Helical" evidence="1">
    <location>
        <begin position="229"/>
        <end position="249"/>
    </location>
</feature>
<dbReference type="AlphaFoldDB" id="A0A933NXH4"/>
<evidence type="ECO:0000259" key="2">
    <source>
        <dbReference type="Pfam" id="PF01757"/>
    </source>
</evidence>
<feature type="transmembrane region" description="Helical" evidence="1">
    <location>
        <begin position="155"/>
        <end position="171"/>
    </location>
</feature>
<feature type="transmembrane region" description="Helical" evidence="1">
    <location>
        <begin position="84"/>
        <end position="104"/>
    </location>
</feature>
<feature type="transmembrane region" description="Helical" evidence="1">
    <location>
        <begin position="321"/>
        <end position="339"/>
    </location>
</feature>
<evidence type="ECO:0000256" key="1">
    <source>
        <dbReference type="SAM" id="Phobius"/>
    </source>
</evidence>
<accession>A0A933NXH4</accession>
<keyword evidence="1" id="KW-0812">Transmembrane</keyword>
<gene>
    <name evidence="4" type="ORF">HY834_01635</name>
</gene>
<keyword evidence="1" id="KW-1133">Transmembrane helix</keyword>
<evidence type="ECO:0000313" key="4">
    <source>
        <dbReference type="EMBL" id="MBI4920422.1"/>
    </source>
</evidence>
<organism evidence="4 5">
    <name type="scientific">Devosia nanyangense</name>
    <dbReference type="NCBI Taxonomy" id="1228055"/>
    <lineage>
        <taxon>Bacteria</taxon>
        <taxon>Pseudomonadati</taxon>
        <taxon>Pseudomonadota</taxon>
        <taxon>Alphaproteobacteria</taxon>
        <taxon>Hyphomicrobiales</taxon>
        <taxon>Devosiaceae</taxon>
        <taxon>Devosia</taxon>
    </lineage>
</organism>
<dbReference type="Pfam" id="PF19040">
    <property type="entry name" value="SGNH"/>
    <property type="match status" value="1"/>
</dbReference>
<feature type="transmembrane region" description="Helical" evidence="1">
    <location>
        <begin position="359"/>
        <end position="379"/>
    </location>
</feature>
<feature type="transmembrane region" description="Helical" evidence="1">
    <location>
        <begin position="281"/>
        <end position="301"/>
    </location>
</feature>
<dbReference type="PANTHER" id="PTHR23028">
    <property type="entry name" value="ACETYLTRANSFERASE"/>
    <property type="match status" value="1"/>
</dbReference>
<sequence length="637" mass="70056">MLLPSRDLMSDRSSYQPEIDGLRALAVLAVLFYHLDFGWAPGGFVGVDVFFVLSGYLITRLIAGEIESSGRFDFAAFYVRRFRRLFPALLSTVVVTTAGAFLLLSPEQMTRFSQSAAAAVLSVSNFLFWSESNYFDALATTKPLLHTWSLSVEEQFYLIWPVTLLILYRAFGRWGAAAALAVIGLASLALAQFWLKWDPAAAFYMLPARAMELGIGGLMVWIGLPRRQWLSSGLAATGLAAIVAATVLYTDGTAFPGIAALLPCLGTALFIAGSRSKVGTLFAFGPVVWMGKISYSLYLVHWPLIVLWKAYTYRPLQGVEPLVLAAISVLLAWAQYALVEQRFRRPQPRGQNRMPVTAFALAGLAVVAGSLVSTVNHGLDWRIPKERLILSATQQRATERRQYCINKNPSLDAKLVTCQNFRGMKDDIFIWGDSHAQHLAAGFSEVFPDYNVYVIFMSGCDAPSGFGGYVRRFGKEADAQACVARNKAALRFLTTAPAKNVVISNAKRATPAIISAAMKPIEEALAAAGDRVAFLGDFIRPGVSLLDCVMAPRYLVTDEQIRRRCIGKPTSAETELAYNEQLAALEPTLISPNELQCPSGQCRFFDDQGRLLYRDDHHLSNDGSRLFIGELAPKLPF</sequence>
<name>A0A933NXH4_9HYPH</name>
<evidence type="ECO:0000313" key="5">
    <source>
        <dbReference type="Proteomes" id="UP000782610"/>
    </source>
</evidence>
<feature type="transmembrane region" description="Helical" evidence="1">
    <location>
        <begin position="201"/>
        <end position="222"/>
    </location>
</feature>
<feature type="transmembrane region" description="Helical" evidence="1">
    <location>
        <begin position="178"/>
        <end position="195"/>
    </location>
</feature>
<proteinExistence type="predicted"/>
<reference evidence="4" key="1">
    <citation type="submission" date="2020-07" db="EMBL/GenBank/DDBJ databases">
        <title>Huge and variable diversity of episymbiotic CPR bacteria and DPANN archaea in groundwater ecosystems.</title>
        <authorList>
            <person name="He C.Y."/>
            <person name="Keren R."/>
            <person name="Whittaker M."/>
            <person name="Farag I.F."/>
            <person name="Doudna J."/>
            <person name="Cate J.H.D."/>
            <person name="Banfield J.F."/>
        </authorList>
    </citation>
    <scope>NUCLEOTIDE SEQUENCE</scope>
    <source>
        <strain evidence="4">NC_groundwater_1586_Pr3_B-0.1um_66_15</strain>
    </source>
</reference>
<dbReference type="Pfam" id="PF01757">
    <property type="entry name" value="Acyl_transf_3"/>
    <property type="match status" value="1"/>
</dbReference>
<comment type="caution">
    <text evidence="4">The sequence shown here is derived from an EMBL/GenBank/DDBJ whole genome shotgun (WGS) entry which is preliminary data.</text>
</comment>
<feature type="transmembrane region" description="Helical" evidence="1">
    <location>
        <begin position="45"/>
        <end position="63"/>
    </location>
</feature>
<dbReference type="InterPro" id="IPR043968">
    <property type="entry name" value="SGNH"/>
</dbReference>
<feature type="domain" description="SGNH" evidence="3">
    <location>
        <begin position="425"/>
        <end position="632"/>
    </location>
</feature>
<dbReference type="GO" id="GO:0016020">
    <property type="term" value="C:membrane"/>
    <property type="evidence" value="ECO:0007669"/>
    <property type="project" value="TreeGrafter"/>
</dbReference>
<dbReference type="InterPro" id="IPR002656">
    <property type="entry name" value="Acyl_transf_3_dom"/>
</dbReference>
<dbReference type="Proteomes" id="UP000782610">
    <property type="component" value="Unassembled WGS sequence"/>
</dbReference>
<keyword evidence="1" id="KW-0472">Membrane</keyword>
<protein>
    <submittedName>
        <fullName evidence="4">Acyltransferase</fullName>
    </submittedName>
</protein>